<evidence type="ECO:0000313" key="1">
    <source>
        <dbReference type="EMBL" id="MFD1874338.1"/>
    </source>
</evidence>
<gene>
    <name evidence="1" type="ORF">ACFSDX_17970</name>
</gene>
<dbReference type="Proteomes" id="UP001597197">
    <property type="component" value="Unassembled WGS sequence"/>
</dbReference>
<dbReference type="EMBL" id="JBHUFD010000006">
    <property type="protein sequence ID" value="MFD1874338.1"/>
    <property type="molecule type" value="Genomic_DNA"/>
</dbReference>
<evidence type="ECO:0000313" key="2">
    <source>
        <dbReference type="Proteomes" id="UP001597197"/>
    </source>
</evidence>
<comment type="caution">
    <text evidence="1">The sequence shown here is derived from an EMBL/GenBank/DDBJ whole genome shotgun (WGS) entry which is preliminary data.</text>
</comment>
<protein>
    <recommendedName>
        <fullName evidence="3">PD-(D/E)XK nuclease family protein</fullName>
    </recommendedName>
</protein>
<reference evidence="2" key="1">
    <citation type="journal article" date="2019" name="Int. J. Syst. Evol. Microbiol.">
        <title>The Global Catalogue of Microorganisms (GCM) 10K type strain sequencing project: providing services to taxonomists for standard genome sequencing and annotation.</title>
        <authorList>
            <consortium name="The Broad Institute Genomics Platform"/>
            <consortium name="The Broad Institute Genome Sequencing Center for Infectious Disease"/>
            <person name="Wu L."/>
            <person name="Ma J."/>
        </authorList>
    </citation>
    <scope>NUCLEOTIDE SEQUENCE [LARGE SCALE GENOMIC DNA]</scope>
    <source>
        <strain evidence="2">CGMCC 1.15795</strain>
    </source>
</reference>
<dbReference type="RefSeq" id="WP_382316049.1">
    <property type="nucleotide sequence ID" value="NZ_JBHUFD010000006.1"/>
</dbReference>
<sequence length="341" mass="38299">MGKEISLFSGYDQPENRTTNYCLLMLRMLYQENPKLLAETLATLLPGQADLQVGVQFRQQVLKGNAMPDGIISQPAFSVYVETKHSDWHYDEQLERHLEALDKEPVGAKVLVALAKFDGDIATRFTAIETICATRYEGKIKFIAASFEQFLAAVRSASLTLSLTSLANDFEQYLNEISLLPNWRKQLDVVNCGEFHSLQVEAGVYVCPAQGGPYSHRRCEYIGMYWDKAVHKVASILGVVDVDPAEGGTAEILWNNDRLSGLKDEALIQQAQERFYHAWPDRDWVGRVFVLGPLFDTYFEKDSPGGMQGSKQYFWVGGDIQAQNAEELAVALNGLKWSGWN</sequence>
<name>A0ABW4QXJ8_9BACT</name>
<accession>A0ABW4QXJ8</accession>
<organism evidence="1 2">
    <name type="scientific">Hymenobacter bucti</name>
    <dbReference type="NCBI Taxonomy" id="1844114"/>
    <lineage>
        <taxon>Bacteria</taxon>
        <taxon>Pseudomonadati</taxon>
        <taxon>Bacteroidota</taxon>
        <taxon>Cytophagia</taxon>
        <taxon>Cytophagales</taxon>
        <taxon>Hymenobacteraceae</taxon>
        <taxon>Hymenobacter</taxon>
    </lineage>
</organism>
<proteinExistence type="predicted"/>
<evidence type="ECO:0008006" key="3">
    <source>
        <dbReference type="Google" id="ProtNLM"/>
    </source>
</evidence>
<keyword evidence="2" id="KW-1185">Reference proteome</keyword>